<organism evidence="2 3">
    <name type="scientific">Gnomoniopsis smithogilvyi</name>
    <dbReference type="NCBI Taxonomy" id="1191159"/>
    <lineage>
        <taxon>Eukaryota</taxon>
        <taxon>Fungi</taxon>
        <taxon>Dikarya</taxon>
        <taxon>Ascomycota</taxon>
        <taxon>Pezizomycotina</taxon>
        <taxon>Sordariomycetes</taxon>
        <taxon>Sordariomycetidae</taxon>
        <taxon>Diaporthales</taxon>
        <taxon>Gnomoniaceae</taxon>
        <taxon>Gnomoniopsis</taxon>
    </lineage>
</organism>
<dbReference type="InterPro" id="IPR014756">
    <property type="entry name" value="Ig_E-set"/>
</dbReference>
<name>A0A9W8YPW0_9PEZI</name>
<evidence type="ECO:0000313" key="3">
    <source>
        <dbReference type="Proteomes" id="UP001140453"/>
    </source>
</evidence>
<sequence length="589" mass="61848">MQRSYIVNGISYVPRQDGNSNGNIGQHTITLSNDGVTWTKPVSFGTFQNDAETKDIFFSNATARYVRLSSQTEAQGIGNQWSSMAEFNVYSPNPNLDASTFVAPATSQGQWGPSIVLPVVGGAVALRPDNTVVFWSAFRPDLYSGGTGLTQTAIWNPTGQNVSQVTVSNTAHDMFCPGISIDVNGRIVVTGGNDNKKTSIFNPATAGWVTGPQMNIGRGYQSSATLSDGRIFTIGGSWSGGYGGKNGEIYNSTTNTWTNISGASVTPMLTKDAGGAFRSDNHAWLFSWTGNSVFQAGPSTAMNWYNVSGSGSWKAAGTRASDPDSMCGNAVMLDAVNGLILTAGGSPSYQDSYSTTNAHLIKLGAVNAIPAVTTLPSMKYSRAFANGVVLPSGQVLVIGGQYYALPFSDSTPSLPAELYDPVTNTWSTMASIAVPRNYHSVAILLPDATVLSAGGGICGLNSVNCIAGQGWNHYDAQIYSPPYLFNSDGSPATRPAISTVSPSSLKPGATLTVTTSVAANFSMIRYGSATHTVNTDQRRVPLTATASGLTYTIKLPSDPGVLLPGYWMLFAINAAGVPSVSTQIKVLLA</sequence>
<dbReference type="Pfam" id="PF09118">
    <property type="entry name" value="GO-like_E_set"/>
    <property type="match status" value="1"/>
</dbReference>
<keyword evidence="3" id="KW-1185">Reference proteome</keyword>
<proteinExistence type="predicted"/>
<dbReference type="CDD" id="cd02851">
    <property type="entry name" value="E_set_GO_C"/>
    <property type="match status" value="1"/>
</dbReference>
<dbReference type="PROSITE" id="PS50022">
    <property type="entry name" value="FA58C_3"/>
    <property type="match status" value="1"/>
</dbReference>
<dbReference type="OrthoDB" id="2019572at2759"/>
<dbReference type="Pfam" id="PF00754">
    <property type="entry name" value="F5_F8_type_C"/>
    <property type="match status" value="1"/>
</dbReference>
<evidence type="ECO:0000313" key="2">
    <source>
        <dbReference type="EMBL" id="KAJ4389635.1"/>
    </source>
</evidence>
<accession>A0A9W8YPW0</accession>
<dbReference type="Gene3D" id="2.60.120.260">
    <property type="entry name" value="Galactose-binding domain-like"/>
    <property type="match status" value="1"/>
</dbReference>
<dbReference type="Pfam" id="PF01344">
    <property type="entry name" value="Kelch_1"/>
    <property type="match status" value="1"/>
</dbReference>
<dbReference type="EMBL" id="JAPEVB010000004">
    <property type="protein sequence ID" value="KAJ4389635.1"/>
    <property type="molecule type" value="Genomic_DNA"/>
</dbReference>
<dbReference type="InterPro" id="IPR008979">
    <property type="entry name" value="Galactose-bd-like_sf"/>
</dbReference>
<dbReference type="InterPro" id="IPR037293">
    <property type="entry name" value="Gal_Oxidase_central_sf"/>
</dbReference>
<gene>
    <name evidence="2" type="ORF">N0V93_007107</name>
</gene>
<dbReference type="Proteomes" id="UP001140453">
    <property type="component" value="Unassembled WGS sequence"/>
</dbReference>
<dbReference type="InterPro" id="IPR015202">
    <property type="entry name" value="GO-like_E_set"/>
</dbReference>
<comment type="caution">
    <text evidence="2">The sequence shown here is derived from an EMBL/GenBank/DDBJ whole genome shotgun (WGS) entry which is preliminary data.</text>
</comment>
<dbReference type="SMART" id="SM00612">
    <property type="entry name" value="Kelch"/>
    <property type="match status" value="3"/>
</dbReference>
<evidence type="ECO:0000259" key="1">
    <source>
        <dbReference type="PROSITE" id="PS50022"/>
    </source>
</evidence>
<dbReference type="PANTHER" id="PTHR32208:SF68">
    <property type="entry name" value="GALACTOSE OXIDASE"/>
    <property type="match status" value="1"/>
</dbReference>
<dbReference type="InterPro" id="IPR006652">
    <property type="entry name" value="Kelch_1"/>
</dbReference>
<dbReference type="PANTHER" id="PTHR32208">
    <property type="entry name" value="SECRETED PROTEIN-RELATED"/>
    <property type="match status" value="1"/>
</dbReference>
<dbReference type="SUPFAM" id="SSF50965">
    <property type="entry name" value="Galactose oxidase, central domain"/>
    <property type="match status" value="1"/>
</dbReference>
<reference evidence="2" key="1">
    <citation type="submission" date="2022-10" db="EMBL/GenBank/DDBJ databases">
        <title>Tapping the CABI collections for fungal endophytes: first genome assemblies for Collariella, Neodidymelliopsis, Ascochyta clinopodiicola, Didymella pomorum, Didymosphaeria variabile, Neocosmospora piperis and Neocucurbitaria cava.</title>
        <authorList>
            <person name="Hill R."/>
        </authorList>
    </citation>
    <scope>NUCLEOTIDE SEQUENCE</scope>
    <source>
        <strain evidence="2">IMI 355082</strain>
    </source>
</reference>
<protein>
    <recommendedName>
        <fullName evidence="1">F5/8 type C domain-containing protein</fullName>
    </recommendedName>
</protein>
<dbReference type="SUPFAM" id="SSF81296">
    <property type="entry name" value="E set domains"/>
    <property type="match status" value="1"/>
</dbReference>
<dbReference type="Gene3D" id="2.130.10.80">
    <property type="entry name" value="Galactose oxidase/kelch, beta-propeller"/>
    <property type="match status" value="1"/>
</dbReference>
<dbReference type="InterPro" id="IPR011043">
    <property type="entry name" value="Gal_Oxase/kelch_b-propeller"/>
</dbReference>
<dbReference type="InterPro" id="IPR000421">
    <property type="entry name" value="FA58C"/>
</dbReference>
<dbReference type="SUPFAM" id="SSF49785">
    <property type="entry name" value="Galactose-binding domain-like"/>
    <property type="match status" value="1"/>
</dbReference>
<dbReference type="InterPro" id="IPR013783">
    <property type="entry name" value="Ig-like_fold"/>
</dbReference>
<dbReference type="AlphaFoldDB" id="A0A9W8YPW0"/>
<dbReference type="Gene3D" id="2.60.40.10">
    <property type="entry name" value="Immunoglobulins"/>
    <property type="match status" value="1"/>
</dbReference>
<feature type="domain" description="F5/8 type C" evidence="1">
    <location>
        <begin position="1"/>
        <end position="92"/>
    </location>
</feature>